<sequence length="137" mass="14831">MRTSIPNPPRGSRGIRPHEVGTTGDVRLPTAVPSNITPTPVPSTHPRTTVSHSYLSDKEISPLTTETCFPTSMKLYPLNFSSNPTGVSTSESTEKNYVGVGEDWKGRRRLSISGVEYPRHIGCGDALLSIGKLINGR</sequence>
<organism evidence="2 3">
    <name type="scientific">Ensete ventricosum</name>
    <name type="common">Abyssinian banana</name>
    <name type="synonym">Musa ensete</name>
    <dbReference type="NCBI Taxonomy" id="4639"/>
    <lineage>
        <taxon>Eukaryota</taxon>
        <taxon>Viridiplantae</taxon>
        <taxon>Streptophyta</taxon>
        <taxon>Embryophyta</taxon>
        <taxon>Tracheophyta</taxon>
        <taxon>Spermatophyta</taxon>
        <taxon>Magnoliopsida</taxon>
        <taxon>Liliopsida</taxon>
        <taxon>Zingiberales</taxon>
        <taxon>Musaceae</taxon>
        <taxon>Ensete</taxon>
    </lineage>
</organism>
<accession>A0A426ZXQ2</accession>
<proteinExistence type="predicted"/>
<protein>
    <submittedName>
        <fullName evidence="2">Uncharacterized protein</fullName>
    </submittedName>
</protein>
<gene>
    <name evidence="2" type="ORF">B296_00007476</name>
</gene>
<evidence type="ECO:0000313" key="2">
    <source>
        <dbReference type="EMBL" id="RRT68730.1"/>
    </source>
</evidence>
<evidence type="ECO:0000256" key="1">
    <source>
        <dbReference type="SAM" id="MobiDB-lite"/>
    </source>
</evidence>
<name>A0A426ZXQ2_ENSVE</name>
<reference evidence="2 3" key="1">
    <citation type="journal article" date="2014" name="Agronomy (Basel)">
        <title>A Draft Genome Sequence for Ensete ventricosum, the Drought-Tolerant Tree Against Hunger.</title>
        <authorList>
            <person name="Harrison J."/>
            <person name="Moore K.A."/>
            <person name="Paszkiewicz K."/>
            <person name="Jones T."/>
            <person name="Grant M."/>
            <person name="Ambacheew D."/>
            <person name="Muzemil S."/>
            <person name="Studholme D.J."/>
        </authorList>
    </citation>
    <scope>NUCLEOTIDE SEQUENCE [LARGE SCALE GENOMIC DNA]</scope>
</reference>
<dbReference type="Proteomes" id="UP000287651">
    <property type="component" value="Unassembled WGS sequence"/>
</dbReference>
<feature type="region of interest" description="Disordered" evidence="1">
    <location>
        <begin position="1"/>
        <end position="53"/>
    </location>
</feature>
<dbReference type="AlphaFoldDB" id="A0A426ZXQ2"/>
<evidence type="ECO:0000313" key="3">
    <source>
        <dbReference type="Proteomes" id="UP000287651"/>
    </source>
</evidence>
<comment type="caution">
    <text evidence="2">The sequence shown here is derived from an EMBL/GenBank/DDBJ whole genome shotgun (WGS) entry which is preliminary data.</text>
</comment>
<dbReference type="EMBL" id="AMZH03004600">
    <property type="protein sequence ID" value="RRT68730.1"/>
    <property type="molecule type" value="Genomic_DNA"/>
</dbReference>